<comment type="similarity">
    <text evidence="1 9">Belongs to the WRB/GET1 family.</text>
</comment>
<comment type="caution">
    <text evidence="10">The sequence shown here is derived from an EMBL/GenBank/DDBJ whole genome shotgun (WGS) entry which is preliminary data.</text>
</comment>
<dbReference type="GO" id="GO:0043529">
    <property type="term" value="C:GET complex"/>
    <property type="evidence" value="ECO:0007669"/>
    <property type="project" value="UniProtKB-UniRule"/>
</dbReference>
<sequence>MNFKRPSTHSRMSEYTMENWVLCAAIVFVVAGKVLQYTSAHHEAWVGRLTQGATPAYKAYAAKLHEQKTLQEENHSISAQDNYARWTKNNRKLDKLAGEVKELRAQVLSQQGQGRKLLKNSRLLLLTLPFLGLKLWKGKEIVYYLPSSRLFPHLLNGTWHQGWLFLAMYPLKLVLSRVNSVYDVSFVTEKLTVFSGPAVGVSLGIWLWALTSVLASIEFVVNTLVLGEKLEDPVKAAKKQ</sequence>
<dbReference type="Pfam" id="PF04420">
    <property type="entry name" value="CHD5"/>
    <property type="match status" value="1"/>
</dbReference>
<dbReference type="GO" id="GO:0071816">
    <property type="term" value="P:tail-anchored membrane protein insertion into ER membrane"/>
    <property type="evidence" value="ECO:0007669"/>
    <property type="project" value="InterPro"/>
</dbReference>
<dbReference type="AlphaFoldDB" id="A0AAV5S4H9"/>
<dbReference type="PANTHER" id="PTHR42650:SF1">
    <property type="entry name" value="GUIDED ENTRY OF TAIL-ANCHORED PROTEINS FACTOR 1"/>
    <property type="match status" value="1"/>
</dbReference>
<evidence type="ECO:0000313" key="11">
    <source>
        <dbReference type="Proteomes" id="UP001377567"/>
    </source>
</evidence>
<dbReference type="EMBL" id="BTGD01000016">
    <property type="protein sequence ID" value="GMM57778.1"/>
    <property type="molecule type" value="Genomic_DNA"/>
</dbReference>
<evidence type="ECO:0000313" key="10">
    <source>
        <dbReference type="EMBL" id="GMM57778.1"/>
    </source>
</evidence>
<feature type="topological domain" description="Lumenal" evidence="9">
    <location>
        <begin position="1"/>
        <end position="18"/>
    </location>
</feature>
<evidence type="ECO:0000256" key="2">
    <source>
        <dbReference type="ARBA" id="ARBA00022448"/>
    </source>
</evidence>
<protein>
    <recommendedName>
        <fullName evidence="9">Golgi to ER traffic protein 1</fullName>
    </recommendedName>
    <alternativeName>
        <fullName evidence="9">Guided entry of tail-anchored proteins 1</fullName>
    </alternativeName>
</protein>
<dbReference type="GO" id="GO:0005789">
    <property type="term" value="C:endoplasmic reticulum membrane"/>
    <property type="evidence" value="ECO:0007669"/>
    <property type="project" value="UniProtKB-SubCell"/>
</dbReference>
<evidence type="ECO:0000256" key="5">
    <source>
        <dbReference type="ARBA" id="ARBA00022892"/>
    </source>
</evidence>
<evidence type="ECO:0000256" key="8">
    <source>
        <dbReference type="ARBA" id="ARBA00023136"/>
    </source>
</evidence>
<dbReference type="HAMAP" id="MF_03113">
    <property type="entry name" value="Get1"/>
    <property type="match status" value="1"/>
</dbReference>
<dbReference type="InterPro" id="IPR028945">
    <property type="entry name" value="Get1"/>
</dbReference>
<keyword evidence="4 9" id="KW-0256">Endoplasmic reticulum</keyword>
<keyword evidence="2 9" id="KW-0813">Transport</keyword>
<keyword evidence="8 9" id="KW-0472">Membrane</keyword>
<comment type="subcellular location">
    <subcellularLocation>
        <location evidence="9">Endoplasmic reticulum membrane</location>
        <topology evidence="9">Multi-pass membrane protein</topology>
    </subcellularLocation>
    <subcellularLocation>
        <location evidence="9">Golgi apparatus membrane</location>
        <topology evidence="9">Multi-pass membrane protein</topology>
    </subcellularLocation>
</comment>
<comment type="subunit">
    <text evidence="9">Component of the Golgi to ER traffic (GET) complex, which is composed of GET1, GET2 and GET3. Within the complex, GET1 and GET2 form a heterotetramer which is stabilized by phosphatidylinositol binding and which binds to the GET3 homodimer.</text>
</comment>
<comment type="caution">
    <text evidence="9">Lacks conserved residue(s) required for the propagation of feature annotation.</text>
</comment>
<dbReference type="Gene3D" id="1.10.287.660">
    <property type="entry name" value="Helix hairpin bin"/>
    <property type="match status" value="1"/>
</dbReference>
<evidence type="ECO:0000256" key="1">
    <source>
        <dbReference type="ARBA" id="ARBA00010799"/>
    </source>
</evidence>
<dbReference type="InterPro" id="IPR029012">
    <property type="entry name" value="Helix_hairpin_bin_sf"/>
</dbReference>
<dbReference type="Proteomes" id="UP001377567">
    <property type="component" value="Unassembled WGS sequence"/>
</dbReference>
<gene>
    <name evidence="9" type="primary">GET1</name>
    <name evidence="10" type="ORF">DAKH74_043940</name>
</gene>
<evidence type="ECO:0000256" key="6">
    <source>
        <dbReference type="ARBA" id="ARBA00022989"/>
    </source>
</evidence>
<keyword evidence="9" id="KW-0333">Golgi apparatus</keyword>
<keyword evidence="5 9" id="KW-0931">ER-Golgi transport</keyword>
<dbReference type="GO" id="GO:0000139">
    <property type="term" value="C:Golgi membrane"/>
    <property type="evidence" value="ECO:0007669"/>
    <property type="project" value="UniProtKB-SubCell"/>
</dbReference>
<accession>A0AAV5S4H9</accession>
<keyword evidence="6 9" id="KW-1133">Transmembrane helix</keyword>
<evidence type="ECO:0000256" key="3">
    <source>
        <dbReference type="ARBA" id="ARBA00022692"/>
    </source>
</evidence>
<evidence type="ECO:0000256" key="4">
    <source>
        <dbReference type="ARBA" id="ARBA00022824"/>
    </source>
</evidence>
<reference evidence="10 11" key="1">
    <citation type="journal article" date="2023" name="Elife">
        <title>Identification of key yeast species and microbe-microbe interactions impacting larval growth of Drosophila in the wild.</title>
        <authorList>
            <person name="Mure A."/>
            <person name="Sugiura Y."/>
            <person name="Maeda R."/>
            <person name="Honda K."/>
            <person name="Sakurai N."/>
            <person name="Takahashi Y."/>
            <person name="Watada M."/>
            <person name="Katoh T."/>
            <person name="Gotoh A."/>
            <person name="Gotoh Y."/>
            <person name="Taniguchi I."/>
            <person name="Nakamura K."/>
            <person name="Hayashi T."/>
            <person name="Katayama T."/>
            <person name="Uemura T."/>
            <person name="Hattori Y."/>
        </authorList>
    </citation>
    <scope>NUCLEOTIDE SEQUENCE [LARGE SCALE GENOMIC DNA]</scope>
    <source>
        <strain evidence="10 11">KH-74</strain>
    </source>
</reference>
<keyword evidence="11" id="KW-1185">Reference proteome</keyword>
<evidence type="ECO:0000256" key="7">
    <source>
        <dbReference type="ARBA" id="ARBA00023054"/>
    </source>
</evidence>
<organism evidence="10 11">
    <name type="scientific">Maudiozyma humilis</name>
    <name type="common">Sour dough yeast</name>
    <name type="synonym">Kazachstania humilis</name>
    <dbReference type="NCBI Taxonomy" id="51915"/>
    <lineage>
        <taxon>Eukaryota</taxon>
        <taxon>Fungi</taxon>
        <taxon>Dikarya</taxon>
        <taxon>Ascomycota</taxon>
        <taxon>Saccharomycotina</taxon>
        <taxon>Saccharomycetes</taxon>
        <taxon>Saccharomycetales</taxon>
        <taxon>Saccharomycetaceae</taxon>
        <taxon>Maudiozyma</taxon>
    </lineage>
</organism>
<evidence type="ECO:0000256" key="9">
    <source>
        <dbReference type="HAMAP-Rule" id="MF_03113"/>
    </source>
</evidence>
<comment type="function">
    <text evidence="9">Required for the post-translational delivery of tail-anchored (TA) proteins to the endoplasmic reticulum. Together with GET2, acts as a membrane receptor for soluble GET3, which recognizes and selectively binds the transmembrane domain of TA proteins in the cytosol. The GET complex cooperates with the HDEL receptor ERD2 to mediate the ATP-dependent retrieval of resident ER proteins that contain a C-terminal H-D-E-L retention signal from the Golgi to the ER.</text>
</comment>
<keyword evidence="3 9" id="KW-0812">Transmembrane</keyword>
<name>A0AAV5S4H9_MAUHU</name>
<dbReference type="GO" id="GO:0043495">
    <property type="term" value="F:protein-membrane adaptor activity"/>
    <property type="evidence" value="ECO:0007669"/>
    <property type="project" value="TreeGrafter"/>
</dbReference>
<dbReference type="InterPro" id="IPR027538">
    <property type="entry name" value="Get1_fungi"/>
</dbReference>
<dbReference type="PANTHER" id="PTHR42650">
    <property type="entry name" value="TAIL-ANCHORED PROTEIN INSERTION RECEPTOR WRB"/>
    <property type="match status" value="1"/>
</dbReference>
<feature type="topological domain" description="Cytoplasmic" evidence="9">
    <location>
        <begin position="218"/>
        <end position="240"/>
    </location>
</feature>
<keyword evidence="7" id="KW-0175">Coiled coil</keyword>
<proteinExistence type="inferred from homology"/>
<dbReference type="GO" id="GO:0016192">
    <property type="term" value="P:vesicle-mediated transport"/>
    <property type="evidence" value="ECO:0007669"/>
    <property type="project" value="UniProtKB-KW"/>
</dbReference>